<evidence type="ECO:0000256" key="1">
    <source>
        <dbReference type="ARBA" id="ARBA00004251"/>
    </source>
</evidence>
<feature type="coiled-coil region" evidence="17">
    <location>
        <begin position="50"/>
        <end position="80"/>
    </location>
</feature>
<keyword evidence="13 18" id="KW-1133">Transmembrane helix</keyword>
<dbReference type="GO" id="GO:0004674">
    <property type="term" value="F:protein serine/threonine kinase activity"/>
    <property type="evidence" value="ECO:0007669"/>
    <property type="project" value="UniProtKB-KW"/>
</dbReference>
<evidence type="ECO:0000256" key="8">
    <source>
        <dbReference type="ARBA" id="ARBA00022692"/>
    </source>
</evidence>
<dbReference type="Pfam" id="PF23247">
    <property type="entry name" value="LRR_RPS2"/>
    <property type="match status" value="1"/>
</dbReference>
<dbReference type="PROSITE" id="PS00307">
    <property type="entry name" value="LECTIN_LEGUME_BETA"/>
    <property type="match status" value="1"/>
</dbReference>
<dbReference type="GO" id="GO:0051707">
    <property type="term" value="P:response to other organism"/>
    <property type="evidence" value="ECO:0007669"/>
    <property type="project" value="UniProtKB-ARBA"/>
</dbReference>
<evidence type="ECO:0000256" key="9">
    <source>
        <dbReference type="ARBA" id="ARBA00022729"/>
    </source>
</evidence>
<evidence type="ECO:0000256" key="18">
    <source>
        <dbReference type="SAM" id="Phobius"/>
    </source>
</evidence>
<dbReference type="PROSITE" id="PS00108">
    <property type="entry name" value="PROTEIN_KINASE_ST"/>
    <property type="match status" value="1"/>
</dbReference>
<gene>
    <name evidence="20" type="ORF">DVH24_041921</name>
</gene>
<evidence type="ECO:0000256" key="6">
    <source>
        <dbReference type="ARBA" id="ARBA00022475"/>
    </source>
</evidence>
<dbReference type="Gene3D" id="2.60.120.200">
    <property type="match status" value="1"/>
</dbReference>
<evidence type="ECO:0000259" key="19">
    <source>
        <dbReference type="PROSITE" id="PS50011"/>
    </source>
</evidence>
<dbReference type="InterPro" id="IPR001245">
    <property type="entry name" value="Ser-Thr/Tyr_kinase_cat_dom"/>
</dbReference>
<dbReference type="Gene3D" id="1.10.510.10">
    <property type="entry name" value="Transferase(Phosphotransferase) domain 1"/>
    <property type="match status" value="2"/>
</dbReference>
<keyword evidence="7" id="KW-0808">Transferase</keyword>
<keyword evidence="11" id="KW-0547">Nucleotide-binding</keyword>
<dbReference type="EC" id="2.7.11.1" evidence="5"/>
<accession>A0A498IUV4</accession>
<dbReference type="InterPro" id="IPR019825">
    <property type="entry name" value="Lectin_legB_Mn/Ca_BS"/>
</dbReference>
<evidence type="ECO:0000256" key="11">
    <source>
        <dbReference type="ARBA" id="ARBA00022741"/>
    </source>
</evidence>
<evidence type="ECO:0000256" key="5">
    <source>
        <dbReference type="ARBA" id="ARBA00012513"/>
    </source>
</evidence>
<keyword evidence="10" id="KW-0430">Lectin</keyword>
<dbReference type="SUPFAM" id="SSF56112">
    <property type="entry name" value="Protein kinase-like (PK-like)"/>
    <property type="match status" value="1"/>
</dbReference>
<evidence type="ECO:0000313" key="20">
    <source>
        <dbReference type="EMBL" id="RXH85153.1"/>
    </source>
</evidence>
<dbReference type="EMBL" id="RDQH01000337">
    <property type="protein sequence ID" value="RXH85153.1"/>
    <property type="molecule type" value="Genomic_DNA"/>
</dbReference>
<evidence type="ECO:0000256" key="10">
    <source>
        <dbReference type="ARBA" id="ARBA00022734"/>
    </source>
</evidence>
<dbReference type="CDD" id="cd06899">
    <property type="entry name" value="lectin_legume_LecRK_Arcelin_ConA"/>
    <property type="match status" value="1"/>
</dbReference>
<evidence type="ECO:0000256" key="12">
    <source>
        <dbReference type="ARBA" id="ARBA00022840"/>
    </source>
</evidence>
<keyword evidence="21" id="KW-1185">Reference proteome</keyword>
<keyword evidence="17" id="KW-0175">Coiled coil</keyword>
<keyword evidence="7" id="KW-0723">Serine/threonine-protein kinase</keyword>
<comment type="similarity">
    <text evidence="3">In the N-terminal section; belongs to the leguminous lectin family.</text>
</comment>
<reference evidence="20 21" key="1">
    <citation type="submission" date="2018-10" db="EMBL/GenBank/DDBJ databases">
        <title>A high-quality apple genome assembly.</title>
        <authorList>
            <person name="Hu J."/>
        </authorList>
    </citation>
    <scope>NUCLEOTIDE SEQUENCE [LARGE SCALE GENOMIC DNA]</scope>
    <source>
        <strain evidence="21">cv. HFTH1</strain>
        <tissue evidence="20">Young leaf</tissue>
    </source>
</reference>
<keyword evidence="12" id="KW-0067">ATP-binding</keyword>
<feature type="transmembrane region" description="Helical" evidence="18">
    <location>
        <begin position="674"/>
        <end position="692"/>
    </location>
</feature>
<dbReference type="Gene3D" id="3.80.10.10">
    <property type="entry name" value="Ribonuclease Inhibitor"/>
    <property type="match status" value="2"/>
</dbReference>
<keyword evidence="6" id="KW-1003">Cell membrane</keyword>
<dbReference type="InterPro" id="IPR001220">
    <property type="entry name" value="Legume_lectin_dom"/>
</dbReference>
<dbReference type="AlphaFoldDB" id="A0A498IUV4"/>
<evidence type="ECO:0000256" key="4">
    <source>
        <dbReference type="ARBA" id="ARBA00010217"/>
    </source>
</evidence>
<dbReference type="GO" id="GO:0005524">
    <property type="term" value="F:ATP binding"/>
    <property type="evidence" value="ECO:0007669"/>
    <property type="project" value="UniProtKB-KW"/>
</dbReference>
<proteinExistence type="inferred from homology"/>
<dbReference type="Pfam" id="PF07714">
    <property type="entry name" value="PK_Tyr_Ser-Thr"/>
    <property type="match status" value="2"/>
</dbReference>
<dbReference type="InterPro" id="IPR050528">
    <property type="entry name" value="L-type_Lectin-RKs"/>
</dbReference>
<evidence type="ECO:0000256" key="17">
    <source>
        <dbReference type="SAM" id="Coils"/>
    </source>
</evidence>
<evidence type="ECO:0000256" key="2">
    <source>
        <dbReference type="ARBA" id="ARBA00007606"/>
    </source>
</evidence>
<sequence length="896" mass="101449">MSLQTGELLKKGLSKVRDLKISGCEEVTSSLKNEEGRLLQQLTSLGSLEIEDNSRLVEELGKEAEELQILECRIECLELKKCQNLLKVPKGLNQLSSLGIHKCSSLVSFQIPQNLRRIEITWCKSLKSLVDEEAVGSSWSSFSHSCLEYLSIQGCESLTSLSLSGQLHRTLKHLEIENCDRLELIAGDGFFRDNTNDCLEYIRIWNCQNLKSLPDGLCHLSNLQTLSIRKCGSLVSIPRLSGGRRPSNLREISIWDCKKLEALPEDMHNLNSVEELRIDYHEGLTFPPNLTSLGIWKVKSCKSLWELEWGLHRLTSLRLINGKDPDMVSFPPDMVRMETLFPKSLTNLSIDGFPNLKKLSSKGFQFLTSLQSLELFNCPKLASIPEEELEISIFISPRKLLVFWVDVFFLVILFLRRGSAENVNFYFPSLNFRNLTFLGDSHIRNGVVGLTRELTVPSSSAGVQHHCFFLHKVRFLHRQRQSELLRRRHIVFLSLDNWTLGSLGGYLGLVNSWQLTKNKFVAVEFDTKLDLHFDDPNDNHVGLDIESLNSIKTADPISQGIDFKGGNSITAWIDYKNDQEKLKVYMSYSNFKPEKPVLSVDVDLSEHLKEVMFVGFSSSKEGSTEIQLVENWSFHTFGFVAKMPRLQPHNVSDNYVAVRPRILVSGSGDKHHRIAGPAFFCVALVVFGYVSVMKWMEVRKQKSFKAEVVAGPREFSYKELKSATGGFHPSWCVEKGELLLVYDFVPNGSLEKALYQESVQCTLLDWSRRLNIAVGLASVLAYLHQECEQQVIHRDIKTENVLLAGTMGYLAPEYLQYGKATEQTDAFSYGVVILEVACGRRPIEKEPGSEKAVNLVDWVLGLHSEGRIIKAADKRLNGEFKCERNEKAVACRIKLC</sequence>
<keyword evidence="15" id="KW-0675">Receptor</keyword>
<keyword evidence="7" id="KW-0418">Kinase</keyword>
<dbReference type="InterPro" id="IPR011009">
    <property type="entry name" value="Kinase-like_dom_sf"/>
</dbReference>
<dbReference type="GO" id="GO:0006952">
    <property type="term" value="P:defense response"/>
    <property type="evidence" value="ECO:0007669"/>
    <property type="project" value="UniProtKB-ARBA"/>
</dbReference>
<dbReference type="PROSITE" id="PS50011">
    <property type="entry name" value="PROTEIN_KINASE_DOM"/>
    <property type="match status" value="1"/>
</dbReference>
<keyword evidence="14 18" id="KW-0472">Membrane</keyword>
<name>A0A498IUV4_MALDO</name>
<dbReference type="Proteomes" id="UP000290289">
    <property type="component" value="Chromosome 11"/>
</dbReference>
<dbReference type="InterPro" id="IPR000719">
    <property type="entry name" value="Prot_kinase_dom"/>
</dbReference>
<evidence type="ECO:0000313" key="21">
    <source>
        <dbReference type="Proteomes" id="UP000290289"/>
    </source>
</evidence>
<keyword evidence="16" id="KW-0325">Glycoprotein</keyword>
<organism evidence="20 21">
    <name type="scientific">Malus domestica</name>
    <name type="common">Apple</name>
    <name type="synonym">Pyrus malus</name>
    <dbReference type="NCBI Taxonomy" id="3750"/>
    <lineage>
        <taxon>Eukaryota</taxon>
        <taxon>Viridiplantae</taxon>
        <taxon>Streptophyta</taxon>
        <taxon>Embryophyta</taxon>
        <taxon>Tracheophyta</taxon>
        <taxon>Spermatophyta</taxon>
        <taxon>Magnoliopsida</taxon>
        <taxon>eudicotyledons</taxon>
        <taxon>Gunneridae</taxon>
        <taxon>Pentapetalae</taxon>
        <taxon>rosids</taxon>
        <taxon>fabids</taxon>
        <taxon>Rosales</taxon>
        <taxon>Rosaceae</taxon>
        <taxon>Amygdaloideae</taxon>
        <taxon>Maleae</taxon>
        <taxon>Malus</taxon>
    </lineage>
</organism>
<evidence type="ECO:0000256" key="15">
    <source>
        <dbReference type="ARBA" id="ARBA00023170"/>
    </source>
</evidence>
<dbReference type="InterPro" id="IPR032675">
    <property type="entry name" value="LRR_dom_sf"/>
</dbReference>
<dbReference type="InterPro" id="IPR008271">
    <property type="entry name" value="Ser/Thr_kinase_AS"/>
</dbReference>
<comment type="subcellular location">
    <subcellularLocation>
        <location evidence="1">Cell membrane</location>
        <topology evidence="1">Single-pass type I membrane protein</topology>
    </subcellularLocation>
</comment>
<evidence type="ECO:0000256" key="7">
    <source>
        <dbReference type="ARBA" id="ARBA00022527"/>
    </source>
</evidence>
<dbReference type="GO" id="GO:0005886">
    <property type="term" value="C:plasma membrane"/>
    <property type="evidence" value="ECO:0007669"/>
    <property type="project" value="UniProtKB-SubCell"/>
</dbReference>
<dbReference type="InterPro" id="IPR057135">
    <property type="entry name" value="At4g27190-like_LRR"/>
</dbReference>
<dbReference type="SMART" id="SM00220">
    <property type="entry name" value="S_TKc"/>
    <property type="match status" value="1"/>
</dbReference>
<evidence type="ECO:0000256" key="13">
    <source>
        <dbReference type="ARBA" id="ARBA00022989"/>
    </source>
</evidence>
<protein>
    <recommendedName>
        <fullName evidence="5">non-specific serine/threonine protein kinase</fullName>
        <ecNumber evidence="5">2.7.11.1</ecNumber>
    </recommendedName>
</protein>
<keyword evidence="8 18" id="KW-0812">Transmembrane</keyword>
<comment type="similarity">
    <text evidence="4">In the C-terminal section; belongs to the protein kinase superfamily. Ser/Thr protein kinase family.</text>
</comment>
<dbReference type="InterPro" id="IPR013320">
    <property type="entry name" value="ConA-like_dom_sf"/>
</dbReference>
<dbReference type="Pfam" id="PF00139">
    <property type="entry name" value="Lectin_legB"/>
    <property type="match status" value="1"/>
</dbReference>
<evidence type="ECO:0000256" key="3">
    <source>
        <dbReference type="ARBA" id="ARBA00008536"/>
    </source>
</evidence>
<dbReference type="SUPFAM" id="SSF52058">
    <property type="entry name" value="L domain-like"/>
    <property type="match status" value="2"/>
</dbReference>
<dbReference type="PANTHER" id="PTHR27007">
    <property type="match status" value="1"/>
</dbReference>
<evidence type="ECO:0000256" key="16">
    <source>
        <dbReference type="ARBA" id="ARBA00023180"/>
    </source>
</evidence>
<dbReference type="GO" id="GO:0030246">
    <property type="term" value="F:carbohydrate binding"/>
    <property type="evidence" value="ECO:0007669"/>
    <property type="project" value="UniProtKB-KW"/>
</dbReference>
<dbReference type="SUPFAM" id="SSF49899">
    <property type="entry name" value="Concanavalin A-like lectins/glucanases"/>
    <property type="match status" value="1"/>
</dbReference>
<keyword evidence="9" id="KW-0732">Signal</keyword>
<feature type="domain" description="Protein kinase" evidence="19">
    <location>
        <begin position="626"/>
        <end position="896"/>
    </location>
</feature>
<comment type="caution">
    <text evidence="20">The sequence shown here is derived from an EMBL/GenBank/DDBJ whole genome shotgun (WGS) entry which is preliminary data.</text>
</comment>
<comment type="similarity">
    <text evidence="2">Belongs to the leguminous lectin family.</text>
</comment>
<evidence type="ECO:0000256" key="14">
    <source>
        <dbReference type="ARBA" id="ARBA00023136"/>
    </source>
</evidence>